<proteinExistence type="predicted"/>
<dbReference type="PATRIC" id="fig|1031711.3.peg.2911"/>
<reference evidence="9 10" key="1">
    <citation type="journal article" date="2011" name="J. Bacteriol.">
        <title>Complete genome sequence of the plant pathogen Ralstonia solanacearum strain Po82.</title>
        <authorList>
            <person name="Xu J."/>
            <person name="Zheng H.J."/>
            <person name="Liu L."/>
            <person name="Pan Z.C."/>
            <person name="Prior P."/>
            <person name="Tang B."/>
            <person name="Xu J.S."/>
            <person name="Zhang H."/>
            <person name="Tian Q."/>
            <person name="Zhang L.Q."/>
            <person name="Feng J."/>
        </authorList>
    </citation>
    <scope>NUCLEOTIDE SEQUENCE [LARGE SCALE GENOMIC DNA]</scope>
    <source>
        <strain evidence="9 10">Po82</strain>
    </source>
</reference>
<dbReference type="GO" id="GO:0022857">
    <property type="term" value="F:transmembrane transporter activity"/>
    <property type="evidence" value="ECO:0007669"/>
    <property type="project" value="InterPro"/>
</dbReference>
<dbReference type="HOGENOM" id="CLU_386788_0_0_4"/>
<feature type="transmembrane region" description="Helical" evidence="7">
    <location>
        <begin position="372"/>
        <end position="391"/>
    </location>
</feature>
<feature type="transmembrane region" description="Helical" evidence="7">
    <location>
        <begin position="596"/>
        <end position="613"/>
    </location>
</feature>
<organism evidence="9 10">
    <name type="scientific">Ralstonia solanacearum (strain Po82)</name>
    <dbReference type="NCBI Taxonomy" id="1031711"/>
    <lineage>
        <taxon>Bacteria</taxon>
        <taxon>Pseudomonadati</taxon>
        <taxon>Pseudomonadota</taxon>
        <taxon>Betaproteobacteria</taxon>
        <taxon>Burkholderiales</taxon>
        <taxon>Burkholderiaceae</taxon>
        <taxon>Ralstonia</taxon>
        <taxon>Ralstonia solanacearum species complex</taxon>
    </lineage>
</organism>
<evidence type="ECO:0000256" key="7">
    <source>
        <dbReference type="SAM" id="Phobius"/>
    </source>
</evidence>
<feature type="transmembrane region" description="Helical" evidence="7">
    <location>
        <begin position="403"/>
        <end position="422"/>
    </location>
</feature>
<evidence type="ECO:0000313" key="9">
    <source>
        <dbReference type="EMBL" id="AEG70272.1"/>
    </source>
</evidence>
<dbReference type="CDD" id="cd17472">
    <property type="entry name" value="MFS_YajR_like"/>
    <property type="match status" value="1"/>
</dbReference>
<dbReference type="GO" id="GO:0005886">
    <property type="term" value="C:plasma membrane"/>
    <property type="evidence" value="ECO:0007669"/>
    <property type="project" value="UniProtKB-SubCell"/>
</dbReference>
<dbReference type="PANTHER" id="PTHR23517">
    <property type="entry name" value="RESISTANCE PROTEIN MDTM, PUTATIVE-RELATED-RELATED"/>
    <property type="match status" value="1"/>
</dbReference>
<feature type="transmembrane region" description="Helical" evidence="7">
    <location>
        <begin position="619"/>
        <end position="637"/>
    </location>
</feature>
<dbReference type="SUPFAM" id="SSF103473">
    <property type="entry name" value="MFS general substrate transporter"/>
    <property type="match status" value="1"/>
</dbReference>
<keyword evidence="5 7" id="KW-1133">Transmembrane helix</keyword>
<evidence type="ECO:0000256" key="5">
    <source>
        <dbReference type="ARBA" id="ARBA00022989"/>
    </source>
</evidence>
<evidence type="ECO:0000259" key="8">
    <source>
        <dbReference type="PROSITE" id="PS50850"/>
    </source>
</evidence>
<dbReference type="Proteomes" id="UP000007953">
    <property type="component" value="Chromosome"/>
</dbReference>
<dbReference type="PROSITE" id="PS50850">
    <property type="entry name" value="MFS"/>
    <property type="match status" value="1"/>
</dbReference>
<protein>
    <submittedName>
        <fullName evidence="9">Multidrug transport protein, mfs family</fullName>
    </submittedName>
</protein>
<feature type="transmembrane region" description="Helical" evidence="7">
    <location>
        <begin position="460"/>
        <end position="484"/>
    </location>
</feature>
<dbReference type="InterPro" id="IPR036259">
    <property type="entry name" value="MFS_trans_sf"/>
</dbReference>
<dbReference type="InterPro" id="IPR050171">
    <property type="entry name" value="MFS_Transporters"/>
</dbReference>
<accession>F6G476</accession>
<dbReference type="InterPro" id="IPR011701">
    <property type="entry name" value="MFS"/>
</dbReference>
<feature type="transmembrane region" description="Helical" evidence="7">
    <location>
        <begin position="490"/>
        <end position="510"/>
    </location>
</feature>
<feature type="transmembrane region" description="Helical" evidence="7">
    <location>
        <begin position="335"/>
        <end position="360"/>
    </location>
</feature>
<gene>
    <name evidence="9" type="ordered locus">RSPO_c02980</name>
</gene>
<evidence type="ECO:0000256" key="3">
    <source>
        <dbReference type="ARBA" id="ARBA00022475"/>
    </source>
</evidence>
<dbReference type="Gene3D" id="1.20.1250.20">
    <property type="entry name" value="MFS general substrate transporter like domains"/>
    <property type="match status" value="1"/>
</dbReference>
<name>F6G476_RALS8</name>
<evidence type="ECO:0000256" key="4">
    <source>
        <dbReference type="ARBA" id="ARBA00022692"/>
    </source>
</evidence>
<feature type="transmembrane region" description="Helical" evidence="7">
    <location>
        <begin position="658"/>
        <end position="681"/>
    </location>
</feature>
<sequence length="714" mass="76905">MLLARVHLQRDGAAVGQAQRGLERLGQPLLELRVDLDAVDHHVDGVLVVLLQLGQRVDLVDLGLRLVRRAAARADAKAHEALRLHRLEQVHVLALAVDHHGRQDHQLGVGRQRQRGIHHLRHALRFERLAVLRAVGRAGAGVQQAQVVVDLGDGADGGARVVAGGLLLDRDGRREPFDQVHVRLFHQLQELPCVGRQRFHVAALPLRVERVERERRLARPRQPRDHHQLVTRQVEVDVLQVVGPGPTNLDGFHVRRRAVGPRATRIGKKAEGAKRVSLLIYRTSVLRVPAPKWVGSPGRPSVFAVARWRRFSHMSSASPTMTSASGRMTGLELRAATSLAGIFALRMLGLFMIMPVFAVFAKSLPDGGNTQLVAFAIGVYGLTQAVLYIPYGWLSDRFGRKPVIVTGLLIFAVGSLVAAFSHSVAGIAVGRAIQGAGAISSAVIAFVADLTREEHRTKAMAMIGGSIGVSFAVAIVSAPVIFRWVGMPGMFLAIGVLAVIAIGVVLWVVPDAPRPPVHVSAPFREVLRNPELLRLNFGVFVLHATQTALFVVLPHMLEAAGLPVDSHWKIYLPVMGVSFVLMVPAIIAAEKRGKMKAVLLSAVALVMVAQLALGEAQPTLAALTVALLVYFLGFNVLEASQPSLVSKYAPGVRKGAAMGVYNTTQALGLFAGGAGGGWILLHAGQHAVFFTCAGLAAAWLIIAGPMRMPALRRH</sequence>
<dbReference type="AlphaFoldDB" id="F6G476"/>
<dbReference type="Pfam" id="PF07690">
    <property type="entry name" value="MFS_1"/>
    <property type="match status" value="1"/>
</dbReference>
<evidence type="ECO:0000256" key="1">
    <source>
        <dbReference type="ARBA" id="ARBA00004651"/>
    </source>
</evidence>
<evidence type="ECO:0000256" key="2">
    <source>
        <dbReference type="ARBA" id="ARBA00022448"/>
    </source>
</evidence>
<dbReference type="EMBL" id="CP002819">
    <property type="protein sequence ID" value="AEG70272.1"/>
    <property type="molecule type" value="Genomic_DNA"/>
</dbReference>
<keyword evidence="2" id="KW-0813">Transport</keyword>
<keyword evidence="6 7" id="KW-0472">Membrane</keyword>
<dbReference type="KEGG" id="rsn:RSPO_c02980"/>
<comment type="subcellular location">
    <subcellularLocation>
        <location evidence="1">Cell membrane</location>
        <topology evidence="1">Multi-pass membrane protein</topology>
    </subcellularLocation>
</comment>
<evidence type="ECO:0000256" key="6">
    <source>
        <dbReference type="ARBA" id="ARBA00023136"/>
    </source>
</evidence>
<dbReference type="PANTHER" id="PTHR23517:SF2">
    <property type="entry name" value="MULTIDRUG RESISTANCE PROTEIN MDTH"/>
    <property type="match status" value="1"/>
</dbReference>
<evidence type="ECO:0000313" key="10">
    <source>
        <dbReference type="Proteomes" id="UP000007953"/>
    </source>
</evidence>
<dbReference type="eggNOG" id="COG2814">
    <property type="taxonomic scope" value="Bacteria"/>
</dbReference>
<feature type="transmembrane region" description="Helical" evidence="7">
    <location>
        <begin position="687"/>
        <end position="706"/>
    </location>
</feature>
<keyword evidence="4 7" id="KW-0812">Transmembrane</keyword>
<keyword evidence="3" id="KW-1003">Cell membrane</keyword>
<dbReference type="InterPro" id="IPR020846">
    <property type="entry name" value="MFS_dom"/>
</dbReference>
<feature type="transmembrane region" description="Helical" evidence="7">
    <location>
        <begin position="570"/>
        <end position="589"/>
    </location>
</feature>
<feature type="transmembrane region" description="Helical" evidence="7">
    <location>
        <begin position="531"/>
        <end position="550"/>
    </location>
</feature>
<feature type="domain" description="Major facilitator superfamily (MFS) profile" evidence="8">
    <location>
        <begin position="335"/>
        <end position="711"/>
    </location>
</feature>